<feature type="transmembrane region" description="Helical" evidence="2">
    <location>
        <begin position="244"/>
        <end position="264"/>
    </location>
</feature>
<dbReference type="Proteomes" id="UP001596496">
    <property type="component" value="Unassembled WGS sequence"/>
</dbReference>
<feature type="domain" description="EfeO-type cupredoxin-like" evidence="4">
    <location>
        <begin position="306"/>
        <end position="387"/>
    </location>
</feature>
<accession>A0ABW2PAP5</accession>
<name>A0ABW2PAP5_9ACTN</name>
<dbReference type="Pfam" id="PF13386">
    <property type="entry name" value="DsbD_2"/>
    <property type="match status" value="1"/>
</dbReference>
<dbReference type="InterPro" id="IPR028096">
    <property type="entry name" value="EfeO_Cupredoxin"/>
</dbReference>
<keyword evidence="2" id="KW-0812">Transmembrane</keyword>
<feature type="compositionally biased region" description="Low complexity" evidence="1">
    <location>
        <begin position="105"/>
        <end position="121"/>
    </location>
</feature>
<dbReference type="Gene3D" id="2.60.40.420">
    <property type="entry name" value="Cupredoxins - blue copper proteins"/>
    <property type="match status" value="1"/>
</dbReference>
<keyword evidence="2" id="KW-0472">Membrane</keyword>
<dbReference type="EMBL" id="JBHTCG010000025">
    <property type="protein sequence ID" value="MFC7386253.1"/>
    <property type="molecule type" value="Genomic_DNA"/>
</dbReference>
<evidence type="ECO:0000259" key="4">
    <source>
        <dbReference type="Pfam" id="PF13473"/>
    </source>
</evidence>
<feature type="region of interest" description="Disordered" evidence="1">
    <location>
        <begin position="99"/>
        <end position="173"/>
    </location>
</feature>
<evidence type="ECO:0000256" key="1">
    <source>
        <dbReference type="SAM" id="MobiDB-lite"/>
    </source>
</evidence>
<dbReference type="PANTHER" id="PTHR42208">
    <property type="entry name" value="HEAVY METAL TRANSPORTER-RELATED"/>
    <property type="match status" value="1"/>
</dbReference>
<feature type="transmembrane region" description="Helical" evidence="2">
    <location>
        <begin position="211"/>
        <end position="232"/>
    </location>
</feature>
<evidence type="ECO:0000259" key="3">
    <source>
        <dbReference type="Pfam" id="PF13386"/>
    </source>
</evidence>
<dbReference type="InterPro" id="IPR008972">
    <property type="entry name" value="Cupredoxin"/>
</dbReference>
<protein>
    <submittedName>
        <fullName evidence="5">Sulfite exporter TauE/SafE family protein</fullName>
    </submittedName>
</protein>
<comment type="caution">
    <text evidence="5">The sequence shown here is derived from an EMBL/GenBank/DDBJ whole genome shotgun (WGS) entry which is preliminary data.</text>
</comment>
<evidence type="ECO:0000313" key="6">
    <source>
        <dbReference type="Proteomes" id="UP001596496"/>
    </source>
</evidence>
<evidence type="ECO:0000313" key="5">
    <source>
        <dbReference type="EMBL" id="MFC7386253.1"/>
    </source>
</evidence>
<feature type="transmembrane region" description="Helical" evidence="2">
    <location>
        <begin position="76"/>
        <end position="95"/>
    </location>
</feature>
<dbReference type="SUPFAM" id="SSF49503">
    <property type="entry name" value="Cupredoxins"/>
    <property type="match status" value="1"/>
</dbReference>
<dbReference type="RefSeq" id="WP_380830030.1">
    <property type="nucleotide sequence ID" value="NZ_JBHTCG010000025.1"/>
</dbReference>
<feature type="transmembrane region" description="Helical" evidence="2">
    <location>
        <begin position="179"/>
        <end position="199"/>
    </location>
</feature>
<gene>
    <name evidence="5" type="ORF">ACFQSB_28870</name>
</gene>
<proteinExistence type="predicted"/>
<keyword evidence="6" id="KW-1185">Reference proteome</keyword>
<keyword evidence="2" id="KW-1133">Transmembrane helix</keyword>
<evidence type="ECO:0000256" key="2">
    <source>
        <dbReference type="SAM" id="Phobius"/>
    </source>
</evidence>
<organism evidence="5 6">
    <name type="scientific">Sphaerisporangium rhizosphaerae</name>
    <dbReference type="NCBI Taxonomy" id="2269375"/>
    <lineage>
        <taxon>Bacteria</taxon>
        <taxon>Bacillati</taxon>
        <taxon>Actinomycetota</taxon>
        <taxon>Actinomycetes</taxon>
        <taxon>Streptosporangiales</taxon>
        <taxon>Streptosporangiaceae</taxon>
        <taxon>Sphaerisporangium</taxon>
    </lineage>
</organism>
<dbReference type="Pfam" id="PF13473">
    <property type="entry name" value="Cupredoxin_1"/>
    <property type="match status" value="1"/>
</dbReference>
<reference evidence="6" key="1">
    <citation type="journal article" date="2019" name="Int. J. Syst. Evol. Microbiol.">
        <title>The Global Catalogue of Microorganisms (GCM) 10K type strain sequencing project: providing services to taxonomists for standard genome sequencing and annotation.</title>
        <authorList>
            <consortium name="The Broad Institute Genomics Platform"/>
            <consortium name="The Broad Institute Genome Sequencing Center for Infectious Disease"/>
            <person name="Wu L."/>
            <person name="Ma J."/>
        </authorList>
    </citation>
    <scope>NUCLEOTIDE SEQUENCE [LARGE SCALE GENOMIC DNA]</scope>
    <source>
        <strain evidence="6">CECT 7649</strain>
    </source>
</reference>
<sequence>MTPAALFAGGLAAGLVAGTASCTAVQGGVLIGLARGRGGRGVVPAFIGGRLLSHAAAGALLGMLGDAVRLPPPVRAALLVGAGIAVVVYAVRLALSRSPGPPCSTSPSPAGPAGSPGAHSEGPGDPHCAEGPVPRRAGSPASPFDGPERRRPACPDGAGVPEAQAGPSGRWERAKRWRALARPASLGGATVLIPCGVTLTTETVAVSSGSWLGGAAVMAGFVAGTAPGFAVLGLLVRRVAARRLAAVAAAGALVAGAATVVAGLRLGGWPPAGGPETASGTARNAVSAVSGAGQGGPEAARAVVRADGTQVLTIWSTDHGYRPGIAAVDAGRPTEIVFRTRGNRGCTRSVTLQGRDLTLPESGAFTVRLAPQNPGTLRYVCGMGMYVGIININKPGMANPPGNPPHPGQGG</sequence>
<dbReference type="InterPro" id="IPR039447">
    <property type="entry name" value="UreH-like_TM_dom"/>
</dbReference>
<dbReference type="PANTHER" id="PTHR42208:SF1">
    <property type="entry name" value="HEAVY METAL TRANSPORTER"/>
    <property type="match status" value="1"/>
</dbReference>
<feature type="domain" description="Urease accessory protein UreH-like transmembrane" evidence="3">
    <location>
        <begin position="173"/>
        <end position="250"/>
    </location>
</feature>